<evidence type="ECO:0000313" key="3">
    <source>
        <dbReference type="Proteomes" id="UP000240493"/>
    </source>
</evidence>
<feature type="region of interest" description="Disordered" evidence="1">
    <location>
        <begin position="82"/>
        <end position="106"/>
    </location>
</feature>
<keyword evidence="3" id="KW-1185">Reference proteome</keyword>
<accession>A0A2T3ZPS4</accession>
<dbReference type="AlphaFoldDB" id="A0A2T3ZPS4"/>
<name>A0A2T3ZPS4_TRIA4</name>
<organism evidence="2 3">
    <name type="scientific">Trichoderma asperellum (strain ATCC 204424 / CBS 433.97 / NBRC 101777)</name>
    <dbReference type="NCBI Taxonomy" id="1042311"/>
    <lineage>
        <taxon>Eukaryota</taxon>
        <taxon>Fungi</taxon>
        <taxon>Dikarya</taxon>
        <taxon>Ascomycota</taxon>
        <taxon>Pezizomycotina</taxon>
        <taxon>Sordariomycetes</taxon>
        <taxon>Hypocreomycetidae</taxon>
        <taxon>Hypocreales</taxon>
        <taxon>Hypocreaceae</taxon>
        <taxon>Trichoderma</taxon>
    </lineage>
</organism>
<gene>
    <name evidence="2" type="ORF">M441DRAFT_42545</name>
</gene>
<protein>
    <submittedName>
        <fullName evidence="2">Uncharacterized protein</fullName>
    </submittedName>
</protein>
<proteinExistence type="predicted"/>
<dbReference type="Proteomes" id="UP000240493">
    <property type="component" value="Unassembled WGS sequence"/>
</dbReference>
<feature type="region of interest" description="Disordered" evidence="1">
    <location>
        <begin position="25"/>
        <end position="59"/>
    </location>
</feature>
<sequence>MGSTSGGIVANEIEDMCQPHSVLLDLQQRDQQQRQQPATKKNESNQTSPPPNPKQTRAAARIEAQEPIKLWHAAPSASQVRVQATHSAPFQGHSVPCLDSAGRYRA</sequence>
<evidence type="ECO:0000256" key="1">
    <source>
        <dbReference type="SAM" id="MobiDB-lite"/>
    </source>
</evidence>
<evidence type="ECO:0000313" key="2">
    <source>
        <dbReference type="EMBL" id="PTB46791.1"/>
    </source>
</evidence>
<reference evidence="2 3" key="1">
    <citation type="submission" date="2016-07" db="EMBL/GenBank/DDBJ databases">
        <title>Multiple horizontal gene transfer events from other fungi enriched the ability of initially mycotrophic Trichoderma (Ascomycota) to feed on dead plant biomass.</title>
        <authorList>
            <consortium name="DOE Joint Genome Institute"/>
            <person name="Aerts A."/>
            <person name="Atanasova L."/>
            <person name="Chenthamara K."/>
            <person name="Zhang J."/>
            <person name="Grujic M."/>
            <person name="Henrissat B."/>
            <person name="Kuo A."/>
            <person name="Salamov A."/>
            <person name="Lipzen A."/>
            <person name="Labutti K."/>
            <person name="Barry K."/>
            <person name="Miao Y."/>
            <person name="Rahimi M.J."/>
            <person name="Shen Q."/>
            <person name="Grigoriev I.V."/>
            <person name="Kubicek C.P."/>
            <person name="Druzhinina I.S."/>
        </authorList>
    </citation>
    <scope>NUCLEOTIDE SEQUENCE [LARGE SCALE GENOMIC DNA]</scope>
    <source>
        <strain evidence="2 3">CBS 433.97</strain>
    </source>
</reference>
<dbReference type="EMBL" id="KZ679256">
    <property type="protein sequence ID" value="PTB46791.1"/>
    <property type="molecule type" value="Genomic_DNA"/>
</dbReference>